<dbReference type="PANTHER" id="PTHR31876:SF26">
    <property type="entry name" value="PROTEIN LIKE COV 2"/>
    <property type="match status" value="1"/>
</dbReference>
<evidence type="ECO:0000256" key="1">
    <source>
        <dbReference type="SAM" id="Phobius"/>
    </source>
</evidence>
<keyword evidence="1" id="KW-0812">Transmembrane</keyword>
<keyword evidence="1" id="KW-0472">Membrane</keyword>
<accession>A0A2U3QGI0</accession>
<evidence type="ECO:0000313" key="2">
    <source>
        <dbReference type="EMBL" id="SPQ00526.1"/>
    </source>
</evidence>
<dbReference type="Pfam" id="PF04367">
    <property type="entry name" value="DUF502"/>
    <property type="match status" value="1"/>
</dbReference>
<protein>
    <recommendedName>
        <fullName evidence="4">DUF502 domain-containing protein</fullName>
    </recommendedName>
</protein>
<dbReference type="InterPro" id="IPR007462">
    <property type="entry name" value="COV1-like"/>
</dbReference>
<keyword evidence="3" id="KW-1185">Reference proteome</keyword>
<feature type="transmembrane region" description="Helical" evidence="1">
    <location>
        <begin position="12"/>
        <end position="33"/>
    </location>
</feature>
<sequence length="205" mass="22917">MSSISATFKRKFITGLFVLIPAIITILVIRWFFRFVDGLLEPLYFNILGYHTPGLGFISAVIIVFVVGIISTNIFGRRIIEFFERIFMNIPVLKGLYTAVKHLVDAFSPENKSASFKKFVIIEYPRTGAFAFGFLTKECTVKKNNNGKESCLRAVYVPTNNLYLGEIVLVNEGDVFYTDIPIDEGIKIILSGGIAAPNMIGEAKE</sequence>
<keyword evidence="1" id="KW-1133">Transmembrane helix</keyword>
<gene>
    <name evidence="2" type="ORF">NBG4_260021</name>
</gene>
<dbReference type="Proteomes" id="UP000245125">
    <property type="component" value="Unassembled WGS sequence"/>
</dbReference>
<proteinExistence type="predicted"/>
<feature type="transmembrane region" description="Helical" evidence="1">
    <location>
        <begin position="53"/>
        <end position="75"/>
    </location>
</feature>
<dbReference type="PANTHER" id="PTHR31876">
    <property type="entry name" value="COV-LIKE PROTEIN 1"/>
    <property type="match status" value="1"/>
</dbReference>
<name>A0A2U3QGI0_9BACT</name>
<evidence type="ECO:0008006" key="4">
    <source>
        <dbReference type="Google" id="ProtNLM"/>
    </source>
</evidence>
<organism evidence="2 3">
    <name type="scientific">Candidatus Sulfobium mesophilum</name>
    <dbReference type="NCBI Taxonomy" id="2016548"/>
    <lineage>
        <taxon>Bacteria</taxon>
        <taxon>Pseudomonadati</taxon>
        <taxon>Nitrospirota</taxon>
        <taxon>Nitrospiria</taxon>
        <taxon>Nitrospirales</taxon>
        <taxon>Nitrospiraceae</taxon>
        <taxon>Candidatus Sulfobium</taxon>
    </lineage>
</organism>
<evidence type="ECO:0000313" key="3">
    <source>
        <dbReference type="Proteomes" id="UP000245125"/>
    </source>
</evidence>
<dbReference type="EMBL" id="OUUY01000071">
    <property type="protein sequence ID" value="SPQ00526.1"/>
    <property type="molecule type" value="Genomic_DNA"/>
</dbReference>
<dbReference type="AlphaFoldDB" id="A0A2U3QGI0"/>
<reference evidence="3" key="1">
    <citation type="submission" date="2018-03" db="EMBL/GenBank/DDBJ databases">
        <authorList>
            <person name="Zecchin S."/>
        </authorList>
    </citation>
    <scope>NUCLEOTIDE SEQUENCE [LARGE SCALE GENOMIC DNA]</scope>
</reference>